<sequence length="238" mass="26843">MSEVKENNTNEKHNLAVKLGFPTDEGCHSMANLLKDCLSNDDVKQMYSEWGDTGTYDKSMSNNVYKGPYLVSKAVNDNIPNKNAKILDIACGTGFVGEHLKKFGFTNVDGMDAARGMLENAEKKSAYQNYICSVIGEGSVHGIPDRTYDVITISGGFGPGHITLEAIPEMIELVKPGGFIFNITRKNHLNSFEEYKDKWEPYIQSLEDAGKWREISRTIFRNYYFEKDGIMFIHEQVQ</sequence>
<proteinExistence type="predicted"/>
<evidence type="ECO:0000313" key="3">
    <source>
        <dbReference type="Proteomes" id="UP001162480"/>
    </source>
</evidence>
<dbReference type="SUPFAM" id="SSF53335">
    <property type="entry name" value="S-adenosyl-L-methionine-dependent methyltransferases"/>
    <property type="match status" value="1"/>
</dbReference>
<accession>A0AA36BFT5</accession>
<evidence type="ECO:0000259" key="1">
    <source>
        <dbReference type="Pfam" id="PF13649"/>
    </source>
</evidence>
<gene>
    <name evidence="2" type="ORF">OCTVUL_1B005252</name>
</gene>
<feature type="domain" description="Methyltransferase" evidence="1">
    <location>
        <begin position="86"/>
        <end position="178"/>
    </location>
</feature>
<protein>
    <recommendedName>
        <fullName evidence="1">Methyltransferase domain-containing protein</fullName>
    </recommendedName>
</protein>
<dbReference type="Proteomes" id="UP001162480">
    <property type="component" value="Chromosome 14"/>
</dbReference>
<evidence type="ECO:0000313" key="2">
    <source>
        <dbReference type="EMBL" id="CAI9732882.1"/>
    </source>
</evidence>
<organism evidence="2 3">
    <name type="scientific">Octopus vulgaris</name>
    <name type="common">Common octopus</name>
    <dbReference type="NCBI Taxonomy" id="6645"/>
    <lineage>
        <taxon>Eukaryota</taxon>
        <taxon>Metazoa</taxon>
        <taxon>Spiralia</taxon>
        <taxon>Lophotrochozoa</taxon>
        <taxon>Mollusca</taxon>
        <taxon>Cephalopoda</taxon>
        <taxon>Coleoidea</taxon>
        <taxon>Octopodiformes</taxon>
        <taxon>Octopoda</taxon>
        <taxon>Incirrata</taxon>
        <taxon>Octopodidae</taxon>
        <taxon>Octopus</taxon>
    </lineage>
</organism>
<keyword evidence="3" id="KW-1185">Reference proteome</keyword>
<dbReference type="AlphaFoldDB" id="A0AA36BFT5"/>
<dbReference type="CDD" id="cd02440">
    <property type="entry name" value="AdoMet_MTases"/>
    <property type="match status" value="1"/>
</dbReference>
<dbReference type="InterPro" id="IPR029063">
    <property type="entry name" value="SAM-dependent_MTases_sf"/>
</dbReference>
<dbReference type="PANTHER" id="PTHR43591:SF101">
    <property type="entry name" value="METHYLTRANSFERASE-LIKE PROTEIN 27"/>
    <property type="match status" value="1"/>
</dbReference>
<dbReference type="PANTHER" id="PTHR43591">
    <property type="entry name" value="METHYLTRANSFERASE"/>
    <property type="match status" value="1"/>
</dbReference>
<reference evidence="2" key="1">
    <citation type="submission" date="2023-08" db="EMBL/GenBank/DDBJ databases">
        <authorList>
            <person name="Alioto T."/>
            <person name="Alioto T."/>
            <person name="Gomez Garrido J."/>
        </authorList>
    </citation>
    <scope>NUCLEOTIDE SEQUENCE</scope>
</reference>
<dbReference type="Gene3D" id="3.40.50.150">
    <property type="entry name" value="Vaccinia Virus protein VP39"/>
    <property type="match status" value="1"/>
</dbReference>
<dbReference type="Pfam" id="PF13649">
    <property type="entry name" value="Methyltransf_25"/>
    <property type="match status" value="1"/>
</dbReference>
<dbReference type="EMBL" id="OX597827">
    <property type="protein sequence ID" value="CAI9732882.1"/>
    <property type="molecule type" value="Genomic_DNA"/>
</dbReference>
<name>A0AA36BFT5_OCTVU</name>
<dbReference type="InterPro" id="IPR041698">
    <property type="entry name" value="Methyltransf_25"/>
</dbReference>